<organism evidence="3 4">
    <name type="scientific">Velamenicoccus archaeovorus</name>
    <dbReference type="NCBI Taxonomy" id="1930593"/>
    <lineage>
        <taxon>Bacteria</taxon>
        <taxon>Pseudomonadati</taxon>
        <taxon>Candidatus Omnitrophota</taxon>
        <taxon>Candidatus Velamenicoccus</taxon>
    </lineage>
</organism>
<dbReference type="AlphaFoldDB" id="A0A410P5Q6"/>
<evidence type="ECO:0000313" key="4">
    <source>
        <dbReference type="Proteomes" id="UP000287243"/>
    </source>
</evidence>
<sequence>MPDSKFIKSAGAMLKETREAKGISLEEASRSTHIHVNVLKKIEADDFASMDMVYAKGFLKIYAEFLSLDKSDIIERFAGTAPASQRVRGVPKVVIPGAAAQADGTNLFSAVLRGAVAGIKKIDIKIVVIVVLCAVVFWGFKTLFQVMGRKKSQKPSVQAQVKFSEKAQKKSVVGSQKKTTSAVSQKTAVNASAPAIFEKVVLVVRARAKTWLQVKVDGRVVFQNVLARGAAESWTAAKKIEMMIGNAGAVELELNGRILERIGRPGQTLKHVVVTRDGLTVDK</sequence>
<dbReference type="CDD" id="cd00093">
    <property type="entry name" value="HTH_XRE"/>
    <property type="match status" value="1"/>
</dbReference>
<dbReference type="Proteomes" id="UP000287243">
    <property type="component" value="Chromosome"/>
</dbReference>
<dbReference type="Gene3D" id="1.10.260.40">
    <property type="entry name" value="lambda repressor-like DNA-binding domains"/>
    <property type="match status" value="1"/>
</dbReference>
<dbReference type="RefSeq" id="WP_164908887.1">
    <property type="nucleotide sequence ID" value="NZ_CP019384.1"/>
</dbReference>
<dbReference type="KEGG" id="vai:BU251_05945"/>
<keyword evidence="4" id="KW-1185">Reference proteome</keyword>
<keyword evidence="1" id="KW-0812">Transmembrane</keyword>
<evidence type="ECO:0000259" key="2">
    <source>
        <dbReference type="Pfam" id="PF13464"/>
    </source>
</evidence>
<dbReference type="InterPro" id="IPR050400">
    <property type="entry name" value="Bact_Cytoskel_RodZ"/>
</dbReference>
<reference evidence="3 4" key="1">
    <citation type="submission" date="2017-01" db="EMBL/GenBank/DDBJ databases">
        <title>First insights into the biology of 'candidatus Vampirococcus archaeovorus'.</title>
        <authorList>
            <person name="Kizina J."/>
            <person name="Jordan S."/>
            <person name="Stueber K."/>
            <person name="Reinhardt R."/>
            <person name="Harder J."/>
        </authorList>
    </citation>
    <scope>NUCLEOTIDE SEQUENCE [LARGE SCALE GENOMIC DNA]</scope>
    <source>
        <strain evidence="3 4">LiM</strain>
    </source>
</reference>
<dbReference type="InterPro" id="IPR010982">
    <property type="entry name" value="Lambda_DNA-bd_dom_sf"/>
</dbReference>
<name>A0A410P5Q6_VELA1</name>
<dbReference type="PANTHER" id="PTHR34475">
    <property type="match status" value="1"/>
</dbReference>
<dbReference type="GO" id="GO:0003677">
    <property type="term" value="F:DNA binding"/>
    <property type="evidence" value="ECO:0007669"/>
    <property type="project" value="InterPro"/>
</dbReference>
<dbReference type="InterPro" id="IPR001387">
    <property type="entry name" value="Cro/C1-type_HTH"/>
</dbReference>
<evidence type="ECO:0000313" key="3">
    <source>
        <dbReference type="EMBL" id="QAT17304.1"/>
    </source>
</evidence>
<feature type="domain" description="Cytoskeleton protein RodZ-like C-terminal" evidence="2">
    <location>
        <begin position="203"/>
        <end position="268"/>
    </location>
</feature>
<gene>
    <name evidence="3" type="ORF">BU251_05945</name>
</gene>
<dbReference type="Pfam" id="PF13464">
    <property type="entry name" value="RodZ_C"/>
    <property type="match status" value="1"/>
</dbReference>
<keyword evidence="1" id="KW-0472">Membrane</keyword>
<evidence type="ECO:0000256" key="1">
    <source>
        <dbReference type="SAM" id="Phobius"/>
    </source>
</evidence>
<dbReference type="EMBL" id="CP019384">
    <property type="protein sequence ID" value="QAT17304.1"/>
    <property type="molecule type" value="Genomic_DNA"/>
</dbReference>
<dbReference type="SUPFAM" id="SSF47413">
    <property type="entry name" value="lambda repressor-like DNA-binding domains"/>
    <property type="match status" value="1"/>
</dbReference>
<proteinExistence type="predicted"/>
<dbReference type="InterPro" id="IPR025194">
    <property type="entry name" value="RodZ-like_C"/>
</dbReference>
<feature type="transmembrane region" description="Helical" evidence="1">
    <location>
        <begin position="126"/>
        <end position="144"/>
    </location>
</feature>
<protein>
    <submittedName>
        <fullName evidence="3">Transcriptional regulator</fullName>
    </submittedName>
</protein>
<keyword evidence="1" id="KW-1133">Transmembrane helix</keyword>
<dbReference type="PANTHER" id="PTHR34475:SF1">
    <property type="entry name" value="CYTOSKELETON PROTEIN RODZ"/>
    <property type="match status" value="1"/>
</dbReference>
<accession>A0A410P5Q6</accession>
<dbReference type="Pfam" id="PF13413">
    <property type="entry name" value="HTH_25"/>
    <property type="match status" value="1"/>
</dbReference>